<keyword evidence="5" id="KW-0539">Nucleus</keyword>
<dbReference type="GO" id="GO:0045292">
    <property type="term" value="P:mRNA cis splicing, via spliceosome"/>
    <property type="evidence" value="ECO:0007669"/>
    <property type="project" value="TreeGrafter"/>
</dbReference>
<dbReference type="EMBL" id="HBUF01120498">
    <property type="protein sequence ID" value="CAG6642043.1"/>
    <property type="molecule type" value="Transcribed_RNA"/>
</dbReference>
<evidence type="ECO:0000256" key="2">
    <source>
        <dbReference type="ARBA" id="ARBA00006076"/>
    </source>
</evidence>
<dbReference type="PANTHER" id="PTHR14152:SF5">
    <property type="entry name" value="U4_U6.U5 TRI-SNRNP-ASSOCIATED PROTEIN 1"/>
    <property type="match status" value="1"/>
</dbReference>
<evidence type="ECO:0000256" key="7">
    <source>
        <dbReference type="SAM" id="MobiDB-lite"/>
    </source>
</evidence>
<reference evidence="8" key="1">
    <citation type="submission" date="2021-05" db="EMBL/GenBank/DDBJ databases">
        <authorList>
            <person name="Alioto T."/>
            <person name="Alioto T."/>
            <person name="Gomez Garrido J."/>
        </authorList>
    </citation>
    <scope>NUCLEOTIDE SEQUENCE</scope>
</reference>
<evidence type="ECO:0000256" key="6">
    <source>
        <dbReference type="SAM" id="Coils"/>
    </source>
</evidence>
<sequence length="870" mass="98162">MGKHKHKSKSSKKKKHRSSSSEERDGGDIELELEKKSHRHHKKHHKEKKKHRRKSESLELSDVEGGPPPAKITRVASHSSSSRSSFSLSPENPPPVHPLYTEDLSDDELPCEKAQMETLPSIKQALDIDAIRKKLEGKRKHADSDKKTESKRKYAEFGDDNDDMFPSKSSSKSYSQPARAASPPPRSSSGDNSSLSIEETNKLRLKLGLKPLDIASSSSKASDSAKSNSNEPEKILAKDTGEEFIHKPAKNLSDLKQTEKIAAKLKERKERRELEARLSKVKKLADDDSDDDVRKWVSKSRKIETEKELAAKKAKELDAMDEVFGIGDLIDEEIKTEKNKVYSAKHIKGLKVEHDIKDFTEGRNVILTLKDQDVLAEEEGDTLVNVNMVDDERHKKNVLNRKQKVGGKFGYNALDEDEFDDDGNPRETQLLGKYDEEIEGTKKKSFAIGENYEERRKNEVREKLYGNKKFESLGTVKLTLASDYLTQDEVKFKKPKKKVRKIRKTKLRADDLLNMGQEESGVDIKGDLKTEPESPYRRIGVKHEPEDDDERMELDLDDMEVPGEDLSEIKMLEMDDGELQVALNKARKLKQREILTENPVEQVAKAILADADMKNEAGGAIILNSTAEFCRTLGDIPTYGQAGNRGEEEQELLDFEREMKEEREREEASKHGGWNEVQMDTGAGPSSISLPIEAPILEAEPDLGRGLAGALNLAVSKGYLEKETAKRPSASRFAHLQAQNYSIDDKAHQDDDKFGRRERYAGPTSEFKEKEGYVPKINLDYIDDDGHLLSSKEAFRYLSHKFHGKGPSKNKIEKRLKKQEQIGLMKQMSSTDTPLGTLNMLQSKQKETQSPFVVLSGSKQLTVPSLVKLK</sequence>
<feature type="region of interest" description="Disordered" evidence="7">
    <location>
        <begin position="216"/>
        <end position="251"/>
    </location>
</feature>
<keyword evidence="3" id="KW-0507">mRNA processing</keyword>
<dbReference type="InterPro" id="IPR005011">
    <property type="entry name" value="SNU66/SART1"/>
</dbReference>
<evidence type="ECO:0000256" key="1">
    <source>
        <dbReference type="ARBA" id="ARBA00004123"/>
    </source>
</evidence>
<dbReference type="EMBL" id="HBUF01120495">
    <property type="protein sequence ID" value="CAG6642040.1"/>
    <property type="molecule type" value="Transcribed_RNA"/>
</dbReference>
<feature type="compositionally biased region" description="Basic and acidic residues" evidence="7">
    <location>
        <begin position="231"/>
        <end position="246"/>
    </location>
</feature>
<dbReference type="Pfam" id="PF19252">
    <property type="entry name" value="HIND"/>
    <property type="match status" value="1"/>
</dbReference>
<proteinExistence type="inferred from homology"/>
<evidence type="ECO:0000313" key="8">
    <source>
        <dbReference type="EMBL" id="CAG6642040.1"/>
    </source>
</evidence>
<dbReference type="AlphaFoldDB" id="A0A8D8R0L4"/>
<comment type="similarity">
    <text evidence="2">Belongs to the SNU66/SART1 family.</text>
</comment>
<accession>A0A8D8R0L4</accession>
<name>A0A8D8R0L4_9HEMI</name>
<comment type="subcellular location">
    <subcellularLocation>
        <location evidence="1">Nucleus</location>
    </subcellularLocation>
</comment>
<feature type="coiled-coil region" evidence="6">
    <location>
        <begin position="255"/>
        <end position="284"/>
    </location>
</feature>
<protein>
    <submittedName>
        <fullName evidence="8">U4/U6.U5 tri-snRNP-associated protein 1</fullName>
    </submittedName>
</protein>
<dbReference type="EMBL" id="HBUF01120497">
    <property type="protein sequence ID" value="CAG6642042.1"/>
    <property type="molecule type" value="Transcribed_RNA"/>
</dbReference>
<feature type="compositionally biased region" description="Basic and acidic residues" evidence="7">
    <location>
        <begin position="19"/>
        <end position="35"/>
    </location>
</feature>
<evidence type="ECO:0000256" key="3">
    <source>
        <dbReference type="ARBA" id="ARBA00022664"/>
    </source>
</evidence>
<feature type="compositionally biased region" description="Basic and acidic residues" evidence="7">
    <location>
        <begin position="743"/>
        <end position="765"/>
    </location>
</feature>
<feature type="compositionally biased region" description="Basic and acidic residues" evidence="7">
    <location>
        <begin position="142"/>
        <end position="156"/>
    </location>
</feature>
<organism evidence="8">
    <name type="scientific">Cacopsylla melanoneura</name>
    <dbReference type="NCBI Taxonomy" id="428564"/>
    <lineage>
        <taxon>Eukaryota</taxon>
        <taxon>Metazoa</taxon>
        <taxon>Ecdysozoa</taxon>
        <taxon>Arthropoda</taxon>
        <taxon>Hexapoda</taxon>
        <taxon>Insecta</taxon>
        <taxon>Pterygota</taxon>
        <taxon>Neoptera</taxon>
        <taxon>Paraneoptera</taxon>
        <taxon>Hemiptera</taxon>
        <taxon>Sternorrhyncha</taxon>
        <taxon>Psylloidea</taxon>
        <taxon>Psyllidae</taxon>
        <taxon>Psyllinae</taxon>
        <taxon>Cacopsylla</taxon>
    </lineage>
</organism>
<keyword evidence="6" id="KW-0175">Coiled coil</keyword>
<feature type="compositionally biased region" description="Basic residues" evidence="7">
    <location>
        <begin position="36"/>
        <end position="54"/>
    </location>
</feature>
<keyword evidence="4" id="KW-0508">mRNA splicing</keyword>
<feature type="compositionally biased region" description="Low complexity" evidence="7">
    <location>
        <begin position="167"/>
        <end position="181"/>
    </location>
</feature>
<feature type="compositionally biased region" description="Low complexity" evidence="7">
    <location>
        <begin position="216"/>
        <end position="230"/>
    </location>
</feature>
<feature type="region of interest" description="Disordered" evidence="7">
    <location>
        <begin position="1"/>
        <end position="199"/>
    </location>
</feature>
<feature type="compositionally biased region" description="Basic and acidic residues" evidence="7">
    <location>
        <begin position="522"/>
        <end position="545"/>
    </location>
</feature>
<feature type="region of interest" description="Disordered" evidence="7">
    <location>
        <begin position="660"/>
        <end position="687"/>
    </location>
</feature>
<evidence type="ECO:0000256" key="4">
    <source>
        <dbReference type="ARBA" id="ARBA00023187"/>
    </source>
</evidence>
<feature type="compositionally biased region" description="Acidic residues" evidence="7">
    <location>
        <begin position="546"/>
        <end position="560"/>
    </location>
</feature>
<feature type="compositionally biased region" description="Basic and acidic residues" evidence="7">
    <location>
        <begin position="660"/>
        <end position="670"/>
    </location>
</feature>
<dbReference type="GO" id="GO:0000481">
    <property type="term" value="P:maturation of 5S rRNA"/>
    <property type="evidence" value="ECO:0007669"/>
    <property type="project" value="TreeGrafter"/>
</dbReference>
<evidence type="ECO:0000256" key="5">
    <source>
        <dbReference type="ARBA" id="ARBA00023242"/>
    </source>
</evidence>
<dbReference type="InterPro" id="IPR045347">
    <property type="entry name" value="HIND"/>
</dbReference>
<feature type="compositionally biased region" description="Low complexity" evidence="7">
    <location>
        <begin position="77"/>
        <end position="89"/>
    </location>
</feature>
<dbReference type="PANTHER" id="PTHR14152">
    <property type="entry name" value="SQUAMOUS CELL CARCINOMA ANTIGEN RECOGNISED BY CYTOTOXIC T LYMPHOCYTES"/>
    <property type="match status" value="1"/>
</dbReference>
<feature type="compositionally biased region" description="Basic residues" evidence="7">
    <location>
        <begin position="1"/>
        <end position="18"/>
    </location>
</feature>
<dbReference type="GO" id="GO:0046540">
    <property type="term" value="C:U4/U6 x U5 tri-snRNP complex"/>
    <property type="evidence" value="ECO:0007669"/>
    <property type="project" value="InterPro"/>
</dbReference>
<feature type="region of interest" description="Disordered" evidence="7">
    <location>
        <begin position="741"/>
        <end position="765"/>
    </location>
</feature>
<feature type="region of interest" description="Disordered" evidence="7">
    <location>
        <begin position="522"/>
        <end position="560"/>
    </location>
</feature>
<dbReference type="Pfam" id="PF03343">
    <property type="entry name" value="SART-1"/>
    <property type="match status" value="1"/>
</dbReference>